<feature type="region of interest" description="Disordered" evidence="1">
    <location>
        <begin position="120"/>
        <end position="147"/>
    </location>
</feature>
<accession>A0A3P8CW20</accession>
<dbReference type="AlphaFoldDB" id="A0A183FVQ8"/>
<evidence type="ECO:0000313" key="2">
    <source>
        <dbReference type="EMBL" id="VDO92168.1"/>
    </source>
</evidence>
<accession>A0A183FVQ8</accession>
<keyword evidence="3" id="KW-1185">Reference proteome</keyword>
<dbReference type="Proteomes" id="UP000050761">
    <property type="component" value="Unassembled WGS sequence"/>
</dbReference>
<evidence type="ECO:0000313" key="3">
    <source>
        <dbReference type="Proteomes" id="UP000050761"/>
    </source>
</evidence>
<proteinExistence type="predicted"/>
<gene>
    <name evidence="2" type="ORF">HPBE_LOCUS12438</name>
</gene>
<dbReference type="EMBL" id="UZAH01027500">
    <property type="protein sequence ID" value="VDO92168.1"/>
    <property type="molecule type" value="Genomic_DNA"/>
</dbReference>
<dbReference type="WBParaSite" id="HPBE_0001243701-mRNA-1">
    <property type="protein sequence ID" value="HPBE_0001243701-mRNA-1"/>
    <property type="gene ID" value="HPBE_0001243701"/>
</dbReference>
<reference evidence="2 3" key="1">
    <citation type="submission" date="2018-11" db="EMBL/GenBank/DDBJ databases">
        <authorList>
            <consortium name="Pathogen Informatics"/>
        </authorList>
    </citation>
    <scope>NUCLEOTIDE SEQUENCE [LARGE SCALE GENOMIC DNA]</scope>
</reference>
<evidence type="ECO:0000313" key="4">
    <source>
        <dbReference type="WBParaSite" id="HPBE_0001243701-mRNA-1"/>
    </source>
</evidence>
<name>A0A183FVQ8_HELPZ</name>
<sequence>MCHPCQVERVRRRVTDVAQRAFVLTIRRHVTDVVLQASEFRKGVTDVVQQTSGFIRGATDVMQQANGRREPYVTKLESEEEKTSKGGPAIRSSKKKRVRGNLASGFERRVSDIRKHKLLGMRTVAEEPPEDRSTAQHKPMALLDGPE</sequence>
<reference evidence="4" key="2">
    <citation type="submission" date="2019-09" db="UniProtKB">
        <authorList>
            <consortium name="WormBaseParasite"/>
        </authorList>
    </citation>
    <scope>IDENTIFICATION</scope>
</reference>
<protein>
    <submittedName>
        <fullName evidence="4">Senescence domain-containing protein</fullName>
    </submittedName>
</protein>
<organism evidence="3 4">
    <name type="scientific">Heligmosomoides polygyrus</name>
    <name type="common">Parasitic roundworm</name>
    <dbReference type="NCBI Taxonomy" id="6339"/>
    <lineage>
        <taxon>Eukaryota</taxon>
        <taxon>Metazoa</taxon>
        <taxon>Ecdysozoa</taxon>
        <taxon>Nematoda</taxon>
        <taxon>Chromadorea</taxon>
        <taxon>Rhabditida</taxon>
        <taxon>Rhabditina</taxon>
        <taxon>Rhabditomorpha</taxon>
        <taxon>Strongyloidea</taxon>
        <taxon>Heligmosomidae</taxon>
        <taxon>Heligmosomoides</taxon>
    </lineage>
</organism>
<feature type="region of interest" description="Disordered" evidence="1">
    <location>
        <begin position="74"/>
        <end position="103"/>
    </location>
</feature>
<evidence type="ECO:0000256" key="1">
    <source>
        <dbReference type="SAM" id="MobiDB-lite"/>
    </source>
</evidence>